<reference evidence="13" key="1">
    <citation type="submission" date="2020-11" db="EMBL/GenBank/DDBJ databases">
        <authorList>
            <person name="Tran Van P."/>
        </authorList>
    </citation>
    <scope>NUCLEOTIDE SEQUENCE</scope>
</reference>
<dbReference type="Proteomes" id="UP000677054">
    <property type="component" value="Unassembled WGS sequence"/>
</dbReference>
<dbReference type="SUPFAM" id="SSF90123">
    <property type="entry name" value="ABC transporter transmembrane region"/>
    <property type="match status" value="1"/>
</dbReference>
<dbReference type="EMBL" id="LR903969">
    <property type="protein sequence ID" value="CAD7252453.1"/>
    <property type="molecule type" value="Genomic_DNA"/>
</dbReference>
<dbReference type="AlphaFoldDB" id="A0A7R9AEN7"/>
<dbReference type="Pfam" id="PF00664">
    <property type="entry name" value="ABC_membrane"/>
    <property type="match status" value="1"/>
</dbReference>
<keyword evidence="6" id="KW-0547">Nucleotide-binding</keyword>
<evidence type="ECO:0000256" key="9">
    <source>
        <dbReference type="ARBA" id="ARBA00023136"/>
    </source>
</evidence>
<dbReference type="Gene3D" id="1.20.1560.10">
    <property type="entry name" value="ABC transporter type 1, transmembrane domain"/>
    <property type="match status" value="2"/>
</dbReference>
<dbReference type="PANTHER" id="PTHR24223:SF443">
    <property type="entry name" value="MULTIDRUG-RESISTANCE LIKE PROTEIN 1, ISOFORM I"/>
    <property type="match status" value="1"/>
</dbReference>
<dbReference type="EMBL" id="CAJPEV010004452">
    <property type="protein sequence ID" value="CAG0901802.1"/>
    <property type="molecule type" value="Genomic_DNA"/>
</dbReference>
<protein>
    <recommendedName>
        <fullName evidence="12">ABC transmembrane type-1 domain-containing protein</fullName>
    </recommendedName>
</protein>
<keyword evidence="4 11" id="KW-0812">Transmembrane</keyword>
<evidence type="ECO:0000256" key="8">
    <source>
        <dbReference type="ARBA" id="ARBA00022989"/>
    </source>
</evidence>
<feature type="compositionally biased region" description="Basic and acidic residues" evidence="10">
    <location>
        <begin position="287"/>
        <end position="298"/>
    </location>
</feature>
<dbReference type="Pfam" id="PF00005">
    <property type="entry name" value="ABC_tran"/>
    <property type="match status" value="1"/>
</dbReference>
<evidence type="ECO:0000313" key="14">
    <source>
        <dbReference type="Proteomes" id="UP000677054"/>
    </source>
</evidence>
<keyword evidence="7" id="KW-0067">ATP-binding</keyword>
<dbReference type="InterPro" id="IPR027417">
    <property type="entry name" value="P-loop_NTPase"/>
</dbReference>
<evidence type="ECO:0000256" key="6">
    <source>
        <dbReference type="ARBA" id="ARBA00022741"/>
    </source>
</evidence>
<feature type="transmembrane region" description="Helical" evidence="11">
    <location>
        <begin position="134"/>
        <end position="152"/>
    </location>
</feature>
<dbReference type="Pfam" id="PF24357">
    <property type="entry name" value="TMD0_ABC"/>
    <property type="match status" value="1"/>
</dbReference>
<organism evidence="13">
    <name type="scientific">Darwinula stevensoni</name>
    <dbReference type="NCBI Taxonomy" id="69355"/>
    <lineage>
        <taxon>Eukaryota</taxon>
        <taxon>Metazoa</taxon>
        <taxon>Ecdysozoa</taxon>
        <taxon>Arthropoda</taxon>
        <taxon>Crustacea</taxon>
        <taxon>Oligostraca</taxon>
        <taxon>Ostracoda</taxon>
        <taxon>Podocopa</taxon>
        <taxon>Podocopida</taxon>
        <taxon>Darwinulocopina</taxon>
        <taxon>Darwinuloidea</taxon>
        <taxon>Darwinulidae</taxon>
        <taxon>Darwinula</taxon>
    </lineage>
</organism>
<dbReference type="GO" id="GO:0016020">
    <property type="term" value="C:membrane"/>
    <property type="evidence" value="ECO:0007669"/>
    <property type="project" value="InterPro"/>
</dbReference>
<evidence type="ECO:0000259" key="12">
    <source>
        <dbReference type="PROSITE" id="PS50929"/>
    </source>
</evidence>
<dbReference type="PANTHER" id="PTHR24223">
    <property type="entry name" value="ATP-BINDING CASSETTE SUB-FAMILY C"/>
    <property type="match status" value="1"/>
</dbReference>
<evidence type="ECO:0000256" key="1">
    <source>
        <dbReference type="ARBA" id="ARBA00004127"/>
    </source>
</evidence>
<feature type="domain" description="ABC transmembrane type-1" evidence="12">
    <location>
        <begin position="323"/>
        <end position="511"/>
    </location>
</feature>
<accession>A0A7R9AEN7</accession>
<dbReference type="InterPro" id="IPR036640">
    <property type="entry name" value="ABC1_TM_sf"/>
</dbReference>
<keyword evidence="9 11" id="KW-0472">Membrane</keyword>
<dbReference type="InterPro" id="IPR050173">
    <property type="entry name" value="ABC_transporter_C-like"/>
</dbReference>
<dbReference type="InterPro" id="IPR003439">
    <property type="entry name" value="ABC_transporter-like_ATP-bd"/>
</dbReference>
<feature type="transmembrane region" description="Helical" evidence="11">
    <location>
        <begin position="351"/>
        <end position="369"/>
    </location>
</feature>
<evidence type="ECO:0000256" key="11">
    <source>
        <dbReference type="SAM" id="Phobius"/>
    </source>
</evidence>
<evidence type="ECO:0000256" key="7">
    <source>
        <dbReference type="ARBA" id="ARBA00022840"/>
    </source>
</evidence>
<dbReference type="GO" id="GO:0005524">
    <property type="term" value="F:ATP binding"/>
    <property type="evidence" value="ECO:0007669"/>
    <property type="project" value="UniProtKB-KW"/>
</dbReference>
<keyword evidence="8 11" id="KW-1133">Transmembrane helix</keyword>
<dbReference type="GO" id="GO:0012505">
    <property type="term" value="C:endomembrane system"/>
    <property type="evidence" value="ECO:0007669"/>
    <property type="project" value="UniProtKB-SubCell"/>
</dbReference>
<gene>
    <name evidence="13" type="ORF">DSTB1V02_LOCUS12211</name>
</gene>
<dbReference type="InterPro" id="IPR056227">
    <property type="entry name" value="TMD0_ABC"/>
</dbReference>
<evidence type="ECO:0000256" key="2">
    <source>
        <dbReference type="ARBA" id="ARBA00009726"/>
    </source>
</evidence>
<dbReference type="PROSITE" id="PS50929">
    <property type="entry name" value="ABC_TM1F"/>
    <property type="match status" value="1"/>
</dbReference>
<dbReference type="SUPFAM" id="SSF52540">
    <property type="entry name" value="P-loop containing nucleoside triphosphate hydrolases"/>
    <property type="match status" value="1"/>
</dbReference>
<dbReference type="Gene3D" id="3.40.50.300">
    <property type="entry name" value="P-loop containing nucleotide triphosphate hydrolases"/>
    <property type="match status" value="1"/>
</dbReference>
<evidence type="ECO:0000256" key="10">
    <source>
        <dbReference type="SAM" id="MobiDB-lite"/>
    </source>
</evidence>
<keyword evidence="3" id="KW-0813">Transport</keyword>
<dbReference type="OrthoDB" id="6500128at2759"/>
<feature type="transmembrane region" description="Helical" evidence="11">
    <location>
        <begin position="318"/>
        <end position="339"/>
    </location>
</feature>
<dbReference type="GO" id="GO:0140359">
    <property type="term" value="F:ABC-type transporter activity"/>
    <property type="evidence" value="ECO:0007669"/>
    <property type="project" value="InterPro"/>
</dbReference>
<feature type="transmembrane region" description="Helical" evidence="11">
    <location>
        <begin position="431"/>
        <end position="456"/>
    </location>
</feature>
<feature type="transmembrane region" description="Helical" evidence="11">
    <location>
        <begin position="77"/>
        <end position="96"/>
    </location>
</feature>
<dbReference type="GO" id="GO:0016887">
    <property type="term" value="F:ATP hydrolysis activity"/>
    <property type="evidence" value="ECO:0007669"/>
    <property type="project" value="InterPro"/>
</dbReference>
<feature type="region of interest" description="Disordered" evidence="10">
    <location>
        <begin position="279"/>
        <end position="298"/>
    </location>
</feature>
<dbReference type="InterPro" id="IPR011527">
    <property type="entry name" value="ABC1_TM_dom"/>
</dbReference>
<keyword evidence="5" id="KW-0677">Repeat</keyword>
<evidence type="ECO:0000256" key="4">
    <source>
        <dbReference type="ARBA" id="ARBA00022692"/>
    </source>
</evidence>
<proteinExistence type="inferred from homology"/>
<feature type="transmembrane region" description="Helical" evidence="11">
    <location>
        <begin position="462"/>
        <end position="482"/>
    </location>
</feature>
<name>A0A7R9AEN7_9CRUS</name>
<feature type="transmembrane region" description="Helical" evidence="11">
    <location>
        <begin position="102"/>
        <end position="122"/>
    </location>
</feature>
<evidence type="ECO:0000256" key="3">
    <source>
        <dbReference type="ARBA" id="ARBA00022448"/>
    </source>
</evidence>
<evidence type="ECO:0000313" key="13">
    <source>
        <dbReference type="EMBL" id="CAD7252453.1"/>
    </source>
</evidence>
<comment type="subcellular location">
    <subcellularLocation>
        <location evidence="1">Endomembrane system</location>
        <topology evidence="1">Multi-pass membrane protein</topology>
    </subcellularLocation>
</comment>
<feature type="non-terminal residue" evidence="13">
    <location>
        <position position="1"/>
    </location>
</feature>
<comment type="similarity">
    <text evidence="2">Belongs to the ABC transporter superfamily. ABCC family. Conjugate transporter (TC 3.A.1.208) subfamily.</text>
</comment>
<keyword evidence="14" id="KW-1185">Reference proteome</keyword>
<dbReference type="CDD" id="cd18595">
    <property type="entry name" value="ABC_6TM_MRP1_2_3_6_D1_like"/>
    <property type="match status" value="1"/>
</dbReference>
<evidence type="ECO:0000256" key="5">
    <source>
        <dbReference type="ARBA" id="ARBA00022737"/>
    </source>
</evidence>
<sequence>MAGTEGGKIRHKFPSWLADANLTWFTHSPDLTPCFRNTALVWVPCGWLWAAAAAETRLLCKSKAKCLPWTWMDVAKLLLTASLLVLYSVDLIRAFAEHESALAFYITPLTLILTMALICILTHAEKSRGIRESGIVLAFWLLFSLRSSVSLWSRLRSREVNRFDLFAESSLQPSDLEYFNLQPLQIRGSSASAIIEFAVAAIEIILHCFSEAPPVPSTSQDETQNPSPEKRAPFLSRIGFSWFTDFIRLGWRRPIAFDELWDLDPENASQEIVADFEKNMRGTGSRRQTEPKTPENPEKSLQKISILSPLWKTCGPAFLFNGCLLFLGDAIGFANPLLLHQMISFVNGEAPQWQGCVFAIGLLVAGVLQPLMYTISFQRSMIVGMRTRAAIIAAIYKKVIVVTSLRLSSASRKESSVGEMMNLMSVDAQRFLDVSGNFSMILTFPIQLGIAFYLLWAQLGPSLLAGVGVILLAMPINSAIAARSRKLQVKRMNEKDERMKLMSEVLNGIKVPIRDLPMCPRLHTLVGLASLATYVLVDPDHVLDASRAFVSLSLLRIIRAPLTYLPYLTSEIIQVMVSVRRINKFMNANELDSNNVSRNPNGTTGDCAASIENGTFAWAPDDPPVLMDVDLQIPSGKLVAVVGQVGSGKSSLLSAFLGDMEKVSGLVNVD</sequence>